<evidence type="ECO:0000313" key="2">
    <source>
        <dbReference type="Proteomes" id="UP000321577"/>
    </source>
</evidence>
<comment type="caution">
    <text evidence="1">The sequence shown here is derived from an EMBL/GenBank/DDBJ whole genome shotgun (WGS) entry which is preliminary data.</text>
</comment>
<dbReference type="AlphaFoldDB" id="A0A512M9N7"/>
<dbReference type="Proteomes" id="UP000321577">
    <property type="component" value="Unassembled WGS sequence"/>
</dbReference>
<reference evidence="1 2" key="1">
    <citation type="submission" date="2019-07" db="EMBL/GenBank/DDBJ databases">
        <title>Whole genome shotgun sequence of Brevifollis gellanilyticus NBRC 108608.</title>
        <authorList>
            <person name="Hosoyama A."/>
            <person name="Uohara A."/>
            <person name="Ohji S."/>
            <person name="Ichikawa N."/>
        </authorList>
    </citation>
    <scope>NUCLEOTIDE SEQUENCE [LARGE SCALE GENOMIC DNA]</scope>
    <source>
        <strain evidence="1 2">NBRC 108608</strain>
    </source>
</reference>
<name>A0A512M9N7_9BACT</name>
<keyword evidence="2" id="KW-1185">Reference proteome</keyword>
<proteinExistence type="predicted"/>
<dbReference type="RefSeq" id="WP_146851033.1">
    <property type="nucleotide sequence ID" value="NZ_BKAG01000017.1"/>
</dbReference>
<organism evidence="1 2">
    <name type="scientific">Brevifollis gellanilyticus</name>
    <dbReference type="NCBI Taxonomy" id="748831"/>
    <lineage>
        <taxon>Bacteria</taxon>
        <taxon>Pseudomonadati</taxon>
        <taxon>Verrucomicrobiota</taxon>
        <taxon>Verrucomicrobiia</taxon>
        <taxon>Verrucomicrobiales</taxon>
        <taxon>Verrucomicrobiaceae</taxon>
    </lineage>
</organism>
<dbReference type="EMBL" id="BKAG01000017">
    <property type="protein sequence ID" value="GEP43457.1"/>
    <property type="molecule type" value="Genomic_DNA"/>
</dbReference>
<gene>
    <name evidence="1" type="ORF">BGE01nite_27480</name>
</gene>
<protein>
    <submittedName>
        <fullName evidence="1">Uncharacterized protein</fullName>
    </submittedName>
</protein>
<evidence type="ECO:0000313" key="1">
    <source>
        <dbReference type="EMBL" id="GEP43457.1"/>
    </source>
</evidence>
<sequence length="208" mass="24262">MLLSYSSLADELLKSLEDFDAKIAPQGLYAAEEHVPESTHQKWRLEWDQCLTPCLQALGAVCIANGRFGYNWRMNKRPGTAMAGFGLPQKEHITLDMIKISKIKVRVYGDSHRIDPHLDFSKRWEEYQLASHLKRYQPDKTHQNMLLLVGFDGHKDPLRKELLQLREDRNWEHFGWTLSTRSWPDPHRRGFNTLAALWIPTLTDNDQP</sequence>
<accession>A0A512M9N7</accession>